<organism evidence="2 3">
    <name type="scientific">Candidatus Daviesbacteria bacterium GW2011_GWC2_40_12</name>
    <dbReference type="NCBI Taxonomy" id="1618431"/>
    <lineage>
        <taxon>Bacteria</taxon>
        <taxon>Candidatus Daviesiibacteriota</taxon>
    </lineage>
</organism>
<evidence type="ECO:0000259" key="1">
    <source>
        <dbReference type="Pfam" id="PF00535"/>
    </source>
</evidence>
<dbReference type="InterPro" id="IPR029044">
    <property type="entry name" value="Nucleotide-diphossugar_trans"/>
</dbReference>
<evidence type="ECO:0000313" key="3">
    <source>
        <dbReference type="Proteomes" id="UP000034881"/>
    </source>
</evidence>
<protein>
    <submittedName>
        <fullName evidence="2">Glycosyl transferase family 2</fullName>
    </submittedName>
</protein>
<dbReference type="PANTHER" id="PTHR22916">
    <property type="entry name" value="GLYCOSYLTRANSFERASE"/>
    <property type="match status" value="1"/>
</dbReference>
<dbReference type="PANTHER" id="PTHR22916:SF65">
    <property type="entry name" value="SLR1065 PROTEIN"/>
    <property type="match status" value="1"/>
</dbReference>
<dbReference type="InterPro" id="IPR001173">
    <property type="entry name" value="Glyco_trans_2-like"/>
</dbReference>
<gene>
    <name evidence="2" type="ORF">UT77_C0001G0086</name>
</gene>
<dbReference type="GO" id="GO:0016740">
    <property type="term" value="F:transferase activity"/>
    <property type="evidence" value="ECO:0007669"/>
    <property type="project" value="UniProtKB-KW"/>
</dbReference>
<dbReference type="Proteomes" id="UP000034881">
    <property type="component" value="Unassembled WGS sequence"/>
</dbReference>
<feature type="domain" description="Glycosyltransferase 2-like" evidence="1">
    <location>
        <begin position="9"/>
        <end position="166"/>
    </location>
</feature>
<dbReference type="CDD" id="cd06433">
    <property type="entry name" value="GT_2_WfgS_like"/>
    <property type="match status" value="1"/>
</dbReference>
<sequence>MVNDLPRISIVMPCLNCVDYIERSIRSCVEQDYQNIELFIKDGGSTDGTVDVIKFYAQKYPKIIKWISVKDKGQSDAINFGMKKVSGEICTYLNADDVYKKGALKQVAEYFYQHPNVFWLYGKADIIDAEDKTIRKWVTLYKNFWLKNYSYTNLLVLNYISQMACFWRKEAAKEVGKFDRDEHYVMDYDYWLRLGQKFKAGVLDLYLASFRIVPTAKSATGFINQFQDEYEVAKKYTRNSVIIFLHNLHYKLIIFIYYILKVLQNFSSKGFNEKINQ</sequence>
<dbReference type="AlphaFoldDB" id="A0A0G0T691"/>
<dbReference type="Gene3D" id="3.90.550.10">
    <property type="entry name" value="Spore Coat Polysaccharide Biosynthesis Protein SpsA, Chain A"/>
    <property type="match status" value="1"/>
</dbReference>
<reference evidence="2 3" key="1">
    <citation type="journal article" date="2015" name="Nature">
        <title>rRNA introns, odd ribosomes, and small enigmatic genomes across a large radiation of phyla.</title>
        <authorList>
            <person name="Brown C.T."/>
            <person name="Hug L.A."/>
            <person name="Thomas B.C."/>
            <person name="Sharon I."/>
            <person name="Castelle C.J."/>
            <person name="Singh A."/>
            <person name="Wilkins M.J."/>
            <person name="Williams K.H."/>
            <person name="Banfield J.F."/>
        </authorList>
    </citation>
    <scope>NUCLEOTIDE SEQUENCE [LARGE SCALE GENOMIC DNA]</scope>
</reference>
<proteinExistence type="predicted"/>
<dbReference type="Pfam" id="PF00535">
    <property type="entry name" value="Glycos_transf_2"/>
    <property type="match status" value="1"/>
</dbReference>
<name>A0A0G0T691_9BACT</name>
<keyword evidence="2" id="KW-0808">Transferase</keyword>
<accession>A0A0G0T691</accession>
<evidence type="ECO:0000313" key="2">
    <source>
        <dbReference type="EMBL" id="KKR42635.1"/>
    </source>
</evidence>
<comment type="caution">
    <text evidence="2">The sequence shown here is derived from an EMBL/GenBank/DDBJ whole genome shotgun (WGS) entry which is preliminary data.</text>
</comment>
<dbReference type="EMBL" id="LBYB01000001">
    <property type="protein sequence ID" value="KKR42635.1"/>
    <property type="molecule type" value="Genomic_DNA"/>
</dbReference>
<dbReference type="SUPFAM" id="SSF53448">
    <property type="entry name" value="Nucleotide-diphospho-sugar transferases"/>
    <property type="match status" value="1"/>
</dbReference>